<gene>
    <name evidence="1" type="ordered locus">midi_01199</name>
</gene>
<dbReference type="Proteomes" id="UP000006639">
    <property type="component" value="Chromosome"/>
</dbReference>
<evidence type="ECO:0000313" key="1">
    <source>
        <dbReference type="EMBL" id="AEI89475.1"/>
    </source>
</evidence>
<proteinExistence type="predicted"/>
<dbReference type="EMBL" id="CP002130">
    <property type="protein sequence ID" value="AEI89475.1"/>
    <property type="molecule type" value="Genomic_DNA"/>
</dbReference>
<sequence length="48" mass="5824">MKEKAQGCLLRKYHKKAPIFFDILVFSIFYPKTMNSIKCGIWYYIILY</sequence>
<name>F7XUB6_MIDMI</name>
<dbReference type="AlphaFoldDB" id="F7XUB6"/>
<dbReference type="HOGENOM" id="CLU_3154916_0_0_5"/>
<evidence type="ECO:0000313" key="2">
    <source>
        <dbReference type="Proteomes" id="UP000006639"/>
    </source>
</evidence>
<dbReference type="KEGG" id="mmn:midi_01199"/>
<dbReference type="STRING" id="696127.midi_01199"/>
<accession>F7XUB6</accession>
<keyword evidence="2" id="KW-1185">Reference proteome</keyword>
<protein>
    <submittedName>
        <fullName evidence="1">Uncharacterized protein</fullName>
    </submittedName>
</protein>
<organism evidence="1 2">
    <name type="scientific">Midichloria mitochondrii (strain IricVA)</name>
    <dbReference type="NCBI Taxonomy" id="696127"/>
    <lineage>
        <taxon>Bacteria</taxon>
        <taxon>Pseudomonadati</taxon>
        <taxon>Pseudomonadota</taxon>
        <taxon>Alphaproteobacteria</taxon>
        <taxon>Rickettsiales</taxon>
        <taxon>Candidatus Midichloriaceae</taxon>
        <taxon>Candidatus Midichloria</taxon>
    </lineage>
</organism>
<reference evidence="1 2" key="1">
    <citation type="journal article" date="2011" name="Mol. Biol. Evol.">
        <title>Phylogenomic evidence for the presence of a flagellum and cbb3 oxidase in the free-living mitochondrial ancestor.</title>
        <authorList>
            <person name="Sassera D."/>
            <person name="Lo N."/>
            <person name="Epis S."/>
            <person name="D'Auria G."/>
            <person name="Montagna M."/>
            <person name="Comandatore F."/>
            <person name="Horner D."/>
            <person name="Pereto J."/>
            <person name="Luciano A.M."/>
            <person name="Franciosi F."/>
            <person name="Ferri E."/>
            <person name="Crotti E."/>
            <person name="Bazzocchi C."/>
            <person name="Daffonchio D."/>
            <person name="Sacchi L."/>
            <person name="Moya A."/>
            <person name="Latorre A."/>
            <person name="Bandi C."/>
        </authorList>
    </citation>
    <scope>NUCLEOTIDE SEQUENCE [LARGE SCALE GENOMIC DNA]</scope>
    <source>
        <strain evidence="1 2">IricVA</strain>
    </source>
</reference>